<reference evidence="3 4" key="1">
    <citation type="submission" date="2020-10" db="EMBL/GenBank/DDBJ databases">
        <authorList>
            <person name="Klimov P.B."/>
            <person name="Dyachkov S.M."/>
            <person name="Chetverikov P.E."/>
        </authorList>
    </citation>
    <scope>NUCLEOTIDE SEQUENCE [LARGE SCALE GENOMIC DNA]</scope>
    <source>
        <strain evidence="3">BMOC 18-1129-001#AD2665</strain>
        <tissue evidence="3">Entire mites</tissue>
    </source>
</reference>
<protein>
    <submittedName>
        <fullName evidence="3">Histidine triad nucleotide-binding protein 2, mitochondrial</fullName>
    </submittedName>
</protein>
<evidence type="ECO:0000313" key="4">
    <source>
        <dbReference type="Proteomes" id="UP000825002"/>
    </source>
</evidence>
<evidence type="ECO:0000256" key="1">
    <source>
        <dbReference type="PROSITE-ProRule" id="PRU00464"/>
    </source>
</evidence>
<accession>A0ABQ7SB35</accession>
<dbReference type="InterPro" id="IPR036265">
    <property type="entry name" value="HIT-like_sf"/>
</dbReference>
<organism evidence="3 4">
    <name type="scientific">Fragariocoptes setiger</name>
    <dbReference type="NCBI Taxonomy" id="1670756"/>
    <lineage>
        <taxon>Eukaryota</taxon>
        <taxon>Metazoa</taxon>
        <taxon>Ecdysozoa</taxon>
        <taxon>Arthropoda</taxon>
        <taxon>Chelicerata</taxon>
        <taxon>Arachnida</taxon>
        <taxon>Acari</taxon>
        <taxon>Acariformes</taxon>
        <taxon>Trombidiformes</taxon>
        <taxon>Prostigmata</taxon>
        <taxon>Eupodina</taxon>
        <taxon>Eriophyoidea</taxon>
        <taxon>Phytoptidae</taxon>
        <taxon>Fragariocoptes</taxon>
    </lineage>
</organism>
<evidence type="ECO:0000313" key="3">
    <source>
        <dbReference type="EMBL" id="KAG9510592.1"/>
    </source>
</evidence>
<dbReference type="Pfam" id="PF01230">
    <property type="entry name" value="HIT"/>
    <property type="match status" value="1"/>
</dbReference>
<dbReference type="Gene3D" id="3.30.428.10">
    <property type="entry name" value="HIT-like"/>
    <property type="match status" value="1"/>
</dbReference>
<comment type="caution">
    <text evidence="1">Lacks conserved residue(s) required for the propagation of feature annotation.</text>
</comment>
<dbReference type="SUPFAM" id="SSF54197">
    <property type="entry name" value="HIT-like"/>
    <property type="match status" value="1"/>
</dbReference>
<dbReference type="EMBL" id="JAIFTH010000116">
    <property type="protein sequence ID" value="KAG9510592.1"/>
    <property type="molecule type" value="Genomic_DNA"/>
</dbReference>
<feature type="domain" description="HIT" evidence="2">
    <location>
        <begin position="10"/>
        <end position="118"/>
    </location>
</feature>
<evidence type="ECO:0000259" key="2">
    <source>
        <dbReference type="PROSITE" id="PS51084"/>
    </source>
</evidence>
<dbReference type="PRINTS" id="PR00332">
    <property type="entry name" value="HISTRIAD"/>
</dbReference>
<dbReference type="PANTHER" id="PTHR23089">
    <property type="entry name" value="HISTIDINE TRIAD HIT PROTEIN"/>
    <property type="match status" value="1"/>
</dbReference>
<dbReference type="PROSITE" id="PS51084">
    <property type="entry name" value="HIT_2"/>
    <property type="match status" value="1"/>
</dbReference>
<name>A0ABQ7SB35_9ACAR</name>
<keyword evidence="4" id="KW-1185">Reference proteome</keyword>
<feature type="non-terminal residue" evidence="3">
    <location>
        <position position="1"/>
    </location>
</feature>
<dbReference type="InterPro" id="IPR011146">
    <property type="entry name" value="HIT-like"/>
</dbReference>
<proteinExistence type="predicted"/>
<sequence>MATEGVTDTIFHKTMRKEIPTTFIYEDDKCIAIKDIATVAPIHYLIIPRKTIPRLSKVEEEGERLLGHLLNVAKKIARDEKLDNGFRIAISDSHHACQTVFQLHLHLIGGRQLSASMG</sequence>
<dbReference type="InterPro" id="IPR001310">
    <property type="entry name" value="Histidine_triad_HIT"/>
</dbReference>
<comment type="caution">
    <text evidence="3">The sequence shown here is derived from an EMBL/GenBank/DDBJ whole genome shotgun (WGS) entry which is preliminary data.</text>
</comment>
<dbReference type="Proteomes" id="UP000825002">
    <property type="component" value="Unassembled WGS sequence"/>
</dbReference>
<gene>
    <name evidence="3" type="primary">Hint2</name>
    <name evidence="3" type="ORF">GZH46_00856</name>
</gene>